<evidence type="ECO:0000256" key="2">
    <source>
        <dbReference type="ARBA" id="ARBA00022692"/>
    </source>
</evidence>
<feature type="transmembrane region" description="Helical" evidence="5">
    <location>
        <begin position="249"/>
        <end position="268"/>
    </location>
</feature>
<evidence type="ECO:0000256" key="4">
    <source>
        <dbReference type="ARBA" id="ARBA00023136"/>
    </source>
</evidence>
<evidence type="ECO:0000256" key="5">
    <source>
        <dbReference type="SAM" id="Phobius"/>
    </source>
</evidence>
<evidence type="ECO:0000259" key="6">
    <source>
        <dbReference type="Pfam" id="PF00892"/>
    </source>
</evidence>
<dbReference type="OrthoDB" id="8584557at2"/>
<feature type="domain" description="EamA" evidence="6">
    <location>
        <begin position="137"/>
        <end position="261"/>
    </location>
</feature>
<proteinExistence type="predicted"/>
<accession>A0A4R3HW85</accession>
<protein>
    <submittedName>
        <fullName evidence="7">Threonine/homoserine efflux transporter RhtA</fullName>
    </submittedName>
</protein>
<sequence>MTGALASFIAMALAGRALSSSLGTFQILFFRSLCGLIVISILLGRSGWRQIFTGKLRWHVLRNVSHFGGQFGWFYGLAFIPLAEVFAIEFTAPIWTALVAAILLKERLTPTRIGVIVSGLIGVLIIVKPGTGLMQPAAFAVLLGAIAYAVSYVMTKKLSSTESPLCILFYMTVIQLPLGLIPSLGNFTIPPLFTWPLIFIVGVTALSAHFCITKAMSFADATIVVPMDFLRLPIIALIGAALYGESVHSTVFVGAALIMGANLFGLLYERRNQGLAKAK</sequence>
<evidence type="ECO:0000313" key="7">
    <source>
        <dbReference type="EMBL" id="TCS37368.1"/>
    </source>
</evidence>
<dbReference type="InterPro" id="IPR037185">
    <property type="entry name" value="EmrE-like"/>
</dbReference>
<keyword evidence="2 5" id="KW-0812">Transmembrane</keyword>
<evidence type="ECO:0000256" key="1">
    <source>
        <dbReference type="ARBA" id="ARBA00004141"/>
    </source>
</evidence>
<feature type="transmembrane region" description="Helical" evidence="5">
    <location>
        <begin position="111"/>
        <end position="127"/>
    </location>
</feature>
<gene>
    <name evidence="7" type="ORF">EDC30_104171</name>
</gene>
<dbReference type="PANTHER" id="PTHR22911:SF6">
    <property type="entry name" value="SOLUTE CARRIER FAMILY 35 MEMBER G1"/>
    <property type="match status" value="1"/>
</dbReference>
<evidence type="ECO:0000313" key="8">
    <source>
        <dbReference type="Proteomes" id="UP000295382"/>
    </source>
</evidence>
<dbReference type="PANTHER" id="PTHR22911">
    <property type="entry name" value="ACYL-MALONYL CONDENSING ENZYME-RELATED"/>
    <property type="match status" value="1"/>
</dbReference>
<evidence type="ECO:0000256" key="3">
    <source>
        <dbReference type="ARBA" id="ARBA00022989"/>
    </source>
</evidence>
<comment type="caution">
    <text evidence="7">The sequence shown here is derived from an EMBL/GenBank/DDBJ whole genome shotgun (WGS) entry which is preliminary data.</text>
</comment>
<keyword evidence="3 5" id="KW-1133">Transmembrane helix</keyword>
<dbReference type="SUPFAM" id="SSF103481">
    <property type="entry name" value="Multidrug resistance efflux transporter EmrE"/>
    <property type="match status" value="2"/>
</dbReference>
<feature type="transmembrane region" description="Helical" evidence="5">
    <location>
        <begin position="29"/>
        <end position="48"/>
    </location>
</feature>
<feature type="transmembrane region" description="Helical" evidence="5">
    <location>
        <begin position="133"/>
        <end position="153"/>
    </location>
</feature>
<dbReference type="Pfam" id="PF00892">
    <property type="entry name" value="EamA"/>
    <property type="match status" value="2"/>
</dbReference>
<feature type="transmembrane region" description="Helical" evidence="5">
    <location>
        <begin position="224"/>
        <end position="243"/>
    </location>
</feature>
<feature type="transmembrane region" description="Helical" evidence="5">
    <location>
        <begin position="165"/>
        <end position="187"/>
    </location>
</feature>
<dbReference type="EMBL" id="SLZQ01000004">
    <property type="protein sequence ID" value="TCS37368.1"/>
    <property type="molecule type" value="Genomic_DNA"/>
</dbReference>
<reference evidence="7 8" key="1">
    <citation type="submission" date="2019-03" db="EMBL/GenBank/DDBJ databases">
        <title>Genomic Encyclopedia of Type Strains, Phase IV (KMG-IV): sequencing the most valuable type-strain genomes for metagenomic binning, comparative biology and taxonomic classification.</title>
        <authorList>
            <person name="Goeker M."/>
        </authorList>
    </citation>
    <scope>NUCLEOTIDE SEQUENCE [LARGE SCALE GENOMIC DNA]</scope>
    <source>
        <strain evidence="7 8">DSM 7445</strain>
    </source>
</reference>
<dbReference type="GO" id="GO:0016020">
    <property type="term" value="C:membrane"/>
    <property type="evidence" value="ECO:0007669"/>
    <property type="project" value="UniProtKB-SubCell"/>
</dbReference>
<organism evidence="7 8">
    <name type="scientific">Paucimonas lemoignei</name>
    <name type="common">Pseudomonas lemoignei</name>
    <dbReference type="NCBI Taxonomy" id="29443"/>
    <lineage>
        <taxon>Bacteria</taxon>
        <taxon>Pseudomonadati</taxon>
        <taxon>Pseudomonadota</taxon>
        <taxon>Betaproteobacteria</taxon>
        <taxon>Burkholderiales</taxon>
        <taxon>Burkholderiaceae</taxon>
        <taxon>Paucimonas</taxon>
    </lineage>
</organism>
<name>A0A4R3HW85_PAULE</name>
<feature type="transmembrane region" description="Helical" evidence="5">
    <location>
        <begin position="193"/>
        <end position="212"/>
    </location>
</feature>
<dbReference type="Proteomes" id="UP000295382">
    <property type="component" value="Unassembled WGS sequence"/>
</dbReference>
<dbReference type="AlphaFoldDB" id="A0A4R3HW85"/>
<comment type="subcellular location">
    <subcellularLocation>
        <location evidence="1">Membrane</location>
        <topology evidence="1">Multi-pass membrane protein</topology>
    </subcellularLocation>
</comment>
<keyword evidence="4 5" id="KW-0472">Membrane</keyword>
<feature type="domain" description="EamA" evidence="6">
    <location>
        <begin position="9"/>
        <end position="127"/>
    </location>
</feature>
<dbReference type="InterPro" id="IPR000620">
    <property type="entry name" value="EamA_dom"/>
</dbReference>
<keyword evidence="8" id="KW-1185">Reference proteome</keyword>